<protein>
    <submittedName>
        <fullName evidence="6">Uncharacterized protein</fullName>
    </submittedName>
</protein>
<dbReference type="PRINTS" id="PR00370">
    <property type="entry name" value="FMOXYGENASE"/>
</dbReference>
<keyword evidence="7" id="KW-1185">Reference proteome</keyword>
<dbReference type="InterPro" id="IPR000960">
    <property type="entry name" value="Flavin_mOase"/>
</dbReference>
<dbReference type="Proteomes" id="UP001140453">
    <property type="component" value="Unassembled WGS sequence"/>
</dbReference>
<comment type="caution">
    <text evidence="6">The sequence shown here is derived from an EMBL/GenBank/DDBJ whole genome shotgun (WGS) entry which is preliminary data.</text>
</comment>
<keyword evidence="5" id="KW-0560">Oxidoreductase</keyword>
<comment type="similarity">
    <text evidence="1">Belongs to the FMO family.</text>
</comment>
<dbReference type="Pfam" id="PF00743">
    <property type="entry name" value="FMO-like"/>
    <property type="match status" value="1"/>
</dbReference>
<dbReference type="GO" id="GO:0050661">
    <property type="term" value="F:NADP binding"/>
    <property type="evidence" value="ECO:0007669"/>
    <property type="project" value="InterPro"/>
</dbReference>
<sequence length="538" mass="60994">MAPHIAVVGAGPLGLMATKNFLECGFDVTCYESRPYVGGLWNYSDDASLSVAESTVFNSSRYRSAISDYPFDNETDDFPTWRQMWRYLDGYTDKFQLRKHIELNCKVERISRVGKKWKVEVHTKDGKVFSKEFDKVAVAVGTFHTPKYAELPGVENFEGMKVHSLHFNGVQESFHGKRVLCIGIHASTQDVVMALKKQGASQVYASHKNGLHILPRYAPNGSPFDVTMSVPFVLVSMFLTTYFPALFNYILDSLLASMSKKAFPNIPASWKFTPVPSVATTNPLIADELYPLLASGFCNPVASVSRITGPKTVELTDGTILEDIDAIVYCTGYIQSTPAVDKEYNPYPVVGAPSTLYRGTFSTHPDAEVRDSIVFLGHGHVAFPGFVQHELISMAVGQVWLGNSALPPLAEMKKWQRGWMEWREKLLRKQKTESTFYVGTMPLEDHLRWFDEAAGTDIWSHFGIFSRKAWSFWWNDRELYRECARLVFSPALWRFFETGKRKTWDGARKQIYLDNEQAEAATRRRLEIVKSAESKKTR</sequence>
<evidence type="ECO:0000256" key="3">
    <source>
        <dbReference type="ARBA" id="ARBA00022827"/>
    </source>
</evidence>
<dbReference type="PIRSF" id="PIRSF000332">
    <property type="entry name" value="FMO"/>
    <property type="match status" value="1"/>
</dbReference>
<name>A0A9W8YRJ7_9PEZI</name>
<dbReference type="InterPro" id="IPR036188">
    <property type="entry name" value="FAD/NAD-bd_sf"/>
</dbReference>
<dbReference type="GO" id="GO:0050660">
    <property type="term" value="F:flavin adenine dinucleotide binding"/>
    <property type="evidence" value="ECO:0007669"/>
    <property type="project" value="InterPro"/>
</dbReference>
<keyword evidence="4" id="KW-0521">NADP</keyword>
<keyword evidence="2" id="KW-0285">Flavoprotein</keyword>
<organism evidence="6 7">
    <name type="scientific">Gnomoniopsis smithogilvyi</name>
    <dbReference type="NCBI Taxonomy" id="1191159"/>
    <lineage>
        <taxon>Eukaryota</taxon>
        <taxon>Fungi</taxon>
        <taxon>Dikarya</taxon>
        <taxon>Ascomycota</taxon>
        <taxon>Pezizomycotina</taxon>
        <taxon>Sordariomycetes</taxon>
        <taxon>Sordariomycetidae</taxon>
        <taxon>Diaporthales</taxon>
        <taxon>Gnomoniaceae</taxon>
        <taxon>Gnomoniopsis</taxon>
    </lineage>
</organism>
<dbReference type="OrthoDB" id="66881at2759"/>
<evidence type="ECO:0000256" key="2">
    <source>
        <dbReference type="ARBA" id="ARBA00022630"/>
    </source>
</evidence>
<evidence type="ECO:0000256" key="4">
    <source>
        <dbReference type="ARBA" id="ARBA00022857"/>
    </source>
</evidence>
<keyword evidence="3" id="KW-0274">FAD</keyword>
<evidence type="ECO:0000256" key="1">
    <source>
        <dbReference type="ARBA" id="ARBA00009183"/>
    </source>
</evidence>
<dbReference type="AlphaFoldDB" id="A0A9W8YRJ7"/>
<evidence type="ECO:0000256" key="5">
    <source>
        <dbReference type="ARBA" id="ARBA00023002"/>
    </source>
</evidence>
<dbReference type="Gene3D" id="3.50.50.60">
    <property type="entry name" value="FAD/NAD(P)-binding domain"/>
    <property type="match status" value="2"/>
</dbReference>
<dbReference type="SUPFAM" id="SSF51905">
    <property type="entry name" value="FAD/NAD(P)-binding domain"/>
    <property type="match status" value="2"/>
</dbReference>
<evidence type="ECO:0000313" key="7">
    <source>
        <dbReference type="Proteomes" id="UP001140453"/>
    </source>
</evidence>
<dbReference type="EMBL" id="JAPEVB010000003">
    <property type="protein sequence ID" value="KAJ4391102.1"/>
    <property type="molecule type" value="Genomic_DNA"/>
</dbReference>
<accession>A0A9W8YRJ7</accession>
<dbReference type="GO" id="GO:0004499">
    <property type="term" value="F:N,N-dimethylaniline monooxygenase activity"/>
    <property type="evidence" value="ECO:0007669"/>
    <property type="project" value="InterPro"/>
</dbReference>
<dbReference type="PANTHER" id="PTHR23023">
    <property type="entry name" value="DIMETHYLANILINE MONOOXYGENASE"/>
    <property type="match status" value="1"/>
</dbReference>
<dbReference type="InterPro" id="IPR020946">
    <property type="entry name" value="Flavin_mOase-like"/>
</dbReference>
<reference evidence="6" key="1">
    <citation type="submission" date="2022-10" db="EMBL/GenBank/DDBJ databases">
        <title>Tapping the CABI collections for fungal endophytes: first genome assemblies for Collariella, Neodidymelliopsis, Ascochyta clinopodiicola, Didymella pomorum, Didymosphaeria variabile, Neocosmospora piperis and Neocucurbitaria cava.</title>
        <authorList>
            <person name="Hill R."/>
        </authorList>
    </citation>
    <scope>NUCLEOTIDE SEQUENCE</scope>
    <source>
        <strain evidence="6">IMI 355082</strain>
    </source>
</reference>
<proteinExistence type="inferred from homology"/>
<gene>
    <name evidence="6" type="ORF">N0V93_004717</name>
</gene>
<evidence type="ECO:0000313" key="6">
    <source>
        <dbReference type="EMBL" id="KAJ4391102.1"/>
    </source>
</evidence>
<dbReference type="InterPro" id="IPR050346">
    <property type="entry name" value="FMO-like"/>
</dbReference>